<evidence type="ECO:0000313" key="5">
    <source>
        <dbReference type="Proteomes" id="UP000542125"/>
    </source>
</evidence>
<dbReference type="Pfam" id="PF13413">
    <property type="entry name" value="HTH_25"/>
    <property type="match status" value="1"/>
</dbReference>
<organism evidence="4 5">
    <name type="scientific">Pigmentiphaga litoralis</name>
    <dbReference type="NCBI Taxonomy" id="516702"/>
    <lineage>
        <taxon>Bacteria</taxon>
        <taxon>Pseudomonadati</taxon>
        <taxon>Pseudomonadota</taxon>
        <taxon>Betaproteobacteria</taxon>
        <taxon>Burkholderiales</taxon>
        <taxon>Alcaligenaceae</taxon>
        <taxon>Pigmentiphaga</taxon>
    </lineage>
</organism>
<feature type="region of interest" description="Disordered" evidence="1">
    <location>
        <begin position="1"/>
        <end position="25"/>
    </location>
</feature>
<evidence type="ECO:0000259" key="3">
    <source>
        <dbReference type="PROSITE" id="PS50943"/>
    </source>
</evidence>
<keyword evidence="2" id="KW-1133">Transmembrane helix</keyword>
<evidence type="ECO:0000256" key="2">
    <source>
        <dbReference type="SAM" id="Phobius"/>
    </source>
</evidence>
<dbReference type="InterPro" id="IPR010982">
    <property type="entry name" value="Lambda_DNA-bd_dom_sf"/>
</dbReference>
<keyword evidence="2" id="KW-0812">Transmembrane</keyword>
<name>A0A7Y9LPC4_9BURK</name>
<feature type="region of interest" description="Disordered" evidence="1">
    <location>
        <begin position="163"/>
        <end position="219"/>
    </location>
</feature>
<accession>A0A7Y9LPC4</accession>
<dbReference type="PANTHER" id="PTHR34475:SF1">
    <property type="entry name" value="CYTOSKELETON PROTEIN RODZ"/>
    <property type="match status" value="1"/>
</dbReference>
<evidence type="ECO:0000256" key="1">
    <source>
        <dbReference type="SAM" id="MobiDB-lite"/>
    </source>
</evidence>
<dbReference type="EMBL" id="JACBYR010000001">
    <property type="protein sequence ID" value="NYE83821.1"/>
    <property type="molecule type" value="Genomic_DNA"/>
</dbReference>
<dbReference type="Proteomes" id="UP000542125">
    <property type="component" value="Unassembled WGS sequence"/>
</dbReference>
<dbReference type="Gene3D" id="1.10.260.40">
    <property type="entry name" value="lambda repressor-like DNA-binding domains"/>
    <property type="match status" value="1"/>
</dbReference>
<dbReference type="InterPro" id="IPR050400">
    <property type="entry name" value="Bact_Cytoskel_RodZ"/>
</dbReference>
<dbReference type="AlphaFoldDB" id="A0A7Y9LPC4"/>
<keyword evidence="2" id="KW-0472">Membrane</keyword>
<dbReference type="CDD" id="cd00093">
    <property type="entry name" value="HTH_XRE"/>
    <property type="match status" value="1"/>
</dbReference>
<dbReference type="PANTHER" id="PTHR34475">
    <property type="match status" value="1"/>
</dbReference>
<dbReference type="RefSeq" id="WP_179587589.1">
    <property type="nucleotide sequence ID" value="NZ_JACBYR010000001.1"/>
</dbReference>
<feature type="domain" description="HTH cro/C1-type" evidence="3">
    <location>
        <begin position="30"/>
        <end position="59"/>
    </location>
</feature>
<dbReference type="Pfam" id="PF13464">
    <property type="entry name" value="RodZ_C"/>
    <property type="match status" value="1"/>
</dbReference>
<comment type="caution">
    <text evidence="4">The sequence shown here is derived from an EMBL/GenBank/DDBJ whole genome shotgun (WGS) entry which is preliminary data.</text>
</comment>
<dbReference type="PROSITE" id="PS50943">
    <property type="entry name" value="HTH_CROC1"/>
    <property type="match status" value="1"/>
</dbReference>
<reference evidence="4 5" key="1">
    <citation type="submission" date="2020-07" db="EMBL/GenBank/DDBJ databases">
        <title>Genomic Encyclopedia of Type Strains, Phase IV (KMG-V): Genome sequencing to study the core and pangenomes of soil and plant-associated prokaryotes.</title>
        <authorList>
            <person name="Whitman W."/>
        </authorList>
    </citation>
    <scope>NUCLEOTIDE SEQUENCE [LARGE SCALE GENOMIC DNA]</scope>
    <source>
        <strain evidence="4 5">SAS40</strain>
    </source>
</reference>
<feature type="transmembrane region" description="Helical" evidence="2">
    <location>
        <begin position="132"/>
        <end position="153"/>
    </location>
</feature>
<protein>
    <submittedName>
        <fullName evidence="4">Cytoskeleton protein RodZ</fullName>
    </submittedName>
</protein>
<dbReference type="GO" id="GO:0003677">
    <property type="term" value="F:DNA binding"/>
    <property type="evidence" value="ECO:0007669"/>
    <property type="project" value="InterPro"/>
</dbReference>
<sequence>MSEGQGAMTGANDAAATGASSTATTAGAMLREARERRGWSQDEVSIRLKFGVRQIAALEDERWSDLPHGMSLRGFVRNYARVLEIPPEPLLQAMGPRLETGDPVSLAQASSLSSPLAQSGGRAWPKAGRKRPAPWIIGGFMLLVAIALVAYALTQQGALSVLTGSPKPSTTALAPVAPATESTESVAPPNTTPTGSNEPLGVTPGTPAPPVAAAAAVAPPAATPEPAAAAPAAANADGLVIHTREASWVEVRRANGTVAISQIVPPNTDVSVEASAAPLRIVIGNVKGVDAQWRRAPLDMSSSRRDNVARMTLN</sequence>
<dbReference type="InterPro" id="IPR001387">
    <property type="entry name" value="Cro/C1-type_HTH"/>
</dbReference>
<dbReference type="SUPFAM" id="SSF47413">
    <property type="entry name" value="lambda repressor-like DNA-binding domains"/>
    <property type="match status" value="1"/>
</dbReference>
<feature type="compositionally biased region" description="Polar residues" evidence="1">
    <location>
        <begin position="180"/>
        <end position="197"/>
    </location>
</feature>
<gene>
    <name evidence="4" type="ORF">FHW18_003092</name>
</gene>
<evidence type="ECO:0000313" key="4">
    <source>
        <dbReference type="EMBL" id="NYE83821.1"/>
    </source>
</evidence>
<dbReference type="InterPro" id="IPR025194">
    <property type="entry name" value="RodZ-like_C"/>
</dbReference>
<feature type="compositionally biased region" description="Polar residues" evidence="1">
    <location>
        <begin position="163"/>
        <end position="172"/>
    </location>
</feature>
<keyword evidence="5" id="KW-1185">Reference proteome</keyword>
<proteinExistence type="predicted"/>